<evidence type="ECO:0000256" key="1">
    <source>
        <dbReference type="ARBA" id="ARBA00004127"/>
    </source>
</evidence>
<accession>A0A2K1QKQ6</accession>
<dbReference type="FunCoup" id="A0A2K1QKQ6">
    <property type="interactions" value="46"/>
</dbReference>
<feature type="transmembrane region" description="Helical" evidence="6">
    <location>
        <begin position="201"/>
        <end position="221"/>
    </location>
</feature>
<keyword evidence="4 6" id="KW-0472">Membrane</keyword>
<feature type="region of interest" description="Disordered" evidence="5">
    <location>
        <begin position="1"/>
        <end position="21"/>
    </location>
</feature>
<dbReference type="InterPro" id="IPR010482">
    <property type="entry name" value="TECPR1-like_DysF"/>
</dbReference>
<comment type="caution">
    <text evidence="8">The sequence shown here is derived from an EMBL/GenBank/DDBJ whole genome shotgun (WGS) entry which is preliminary data.</text>
</comment>
<dbReference type="InParanoid" id="A0A2K1QKQ6"/>
<feature type="region of interest" description="Disordered" evidence="5">
    <location>
        <begin position="425"/>
        <end position="552"/>
    </location>
</feature>
<dbReference type="PANTHER" id="PTHR31679">
    <property type="entry name" value="PEROXISOMAL MEMBRANE PROTEIN PEX30-RELATED"/>
    <property type="match status" value="1"/>
</dbReference>
<dbReference type="Proteomes" id="UP000243797">
    <property type="component" value="Unassembled WGS sequence"/>
</dbReference>
<evidence type="ECO:0000313" key="9">
    <source>
        <dbReference type="Proteomes" id="UP000243797"/>
    </source>
</evidence>
<dbReference type="SMART" id="SM00693">
    <property type="entry name" value="DysFN"/>
    <property type="match status" value="1"/>
</dbReference>
<dbReference type="GO" id="GO:0005778">
    <property type="term" value="C:peroxisomal membrane"/>
    <property type="evidence" value="ECO:0007669"/>
    <property type="project" value="TreeGrafter"/>
</dbReference>
<feature type="compositionally biased region" description="Basic and acidic residues" evidence="5">
    <location>
        <begin position="624"/>
        <end position="634"/>
    </location>
</feature>
<feature type="compositionally biased region" description="Polar residues" evidence="5">
    <location>
        <begin position="496"/>
        <end position="516"/>
    </location>
</feature>
<feature type="compositionally biased region" description="Low complexity" evidence="5">
    <location>
        <begin position="517"/>
        <end position="528"/>
    </location>
</feature>
<dbReference type="OrthoDB" id="5586090at2759"/>
<evidence type="ECO:0000256" key="4">
    <source>
        <dbReference type="ARBA" id="ARBA00023136"/>
    </source>
</evidence>
<evidence type="ECO:0000256" key="2">
    <source>
        <dbReference type="ARBA" id="ARBA00022692"/>
    </source>
</evidence>
<protein>
    <recommendedName>
        <fullName evidence="7">Peroxin/Ferlin domain-containing protein</fullName>
    </recommendedName>
</protein>
<dbReference type="AlphaFoldDB" id="A0A2K1QKQ6"/>
<feature type="compositionally biased region" description="Acidic residues" evidence="5">
    <location>
        <begin position="653"/>
        <end position="662"/>
    </location>
</feature>
<reference evidence="8 9" key="1">
    <citation type="submission" date="2017-06" db="EMBL/GenBank/DDBJ databases">
        <title>Draft genome sequence of a variant of Elsinoe murrayae.</title>
        <authorList>
            <person name="Cheng Q."/>
        </authorList>
    </citation>
    <scope>NUCLEOTIDE SEQUENCE [LARGE SCALE GENOMIC DNA]</scope>
    <source>
        <strain evidence="8 9">CQ-2017a</strain>
    </source>
</reference>
<evidence type="ECO:0000259" key="7">
    <source>
        <dbReference type="SMART" id="SM00693"/>
    </source>
</evidence>
<feature type="transmembrane region" description="Helical" evidence="6">
    <location>
        <begin position="106"/>
        <end position="125"/>
    </location>
</feature>
<keyword evidence="9" id="KW-1185">Reference proteome</keyword>
<feature type="region of interest" description="Disordered" evidence="5">
    <location>
        <begin position="587"/>
        <end position="662"/>
    </location>
</feature>
<organism evidence="8 9">
    <name type="scientific">Sphaceloma murrayae</name>
    <dbReference type="NCBI Taxonomy" id="2082308"/>
    <lineage>
        <taxon>Eukaryota</taxon>
        <taxon>Fungi</taxon>
        <taxon>Dikarya</taxon>
        <taxon>Ascomycota</taxon>
        <taxon>Pezizomycotina</taxon>
        <taxon>Dothideomycetes</taxon>
        <taxon>Dothideomycetidae</taxon>
        <taxon>Myriangiales</taxon>
        <taxon>Elsinoaceae</taxon>
        <taxon>Sphaceloma</taxon>
    </lineage>
</organism>
<dbReference type="PANTHER" id="PTHR31679:SF2">
    <property type="entry name" value="PEROXISOMAL MEMBRANE PROTEIN PEX30-RELATED"/>
    <property type="match status" value="1"/>
</dbReference>
<evidence type="ECO:0000256" key="5">
    <source>
        <dbReference type="SAM" id="MobiDB-lite"/>
    </source>
</evidence>
<dbReference type="GO" id="GO:0012505">
    <property type="term" value="C:endomembrane system"/>
    <property type="evidence" value="ECO:0007669"/>
    <property type="project" value="UniProtKB-SubCell"/>
</dbReference>
<gene>
    <name evidence="8" type="ORF">CAC42_4198</name>
</gene>
<feature type="compositionally biased region" description="Gly residues" evidence="5">
    <location>
        <begin position="613"/>
        <end position="623"/>
    </location>
</feature>
<keyword evidence="2 6" id="KW-0812">Transmembrane</keyword>
<evidence type="ECO:0000256" key="3">
    <source>
        <dbReference type="ARBA" id="ARBA00022989"/>
    </source>
</evidence>
<dbReference type="STRING" id="2082308.A0A2K1QKQ6"/>
<sequence>MNDPSPSADGGQDSSTDPRAPQTIAAFSSNAHNSARQQRSTILLHQKSPLLLATPPQVTRALAYSHAFLIPLNKLAGLLSWTTGDPWESFLLVASFWFTVLYGDVILRYAGPLILVIFLIVGMYFRRYSPLSSTGWTGEKMKSHKRSGSESPLEHRKSLDEILATLQAFTGRCNILLAPLIQMTDFLSTQQTATSATTRPALTTLFIHILLASPIWFLFTLPPFRIITTKRIVFATGTLVLSWHSRPARISRAILWRSRTVRRLASLLTGLQFIPETGTITPRSSSYPASNLGALNAMKSKSQTIRFTFSLYENQRRWIGLGWTPNMIAYERAPWTDEHLNATPSPEHFQLPDIEGGQAKWRWVPNSTWHVELPTAPSPKDGKPSTKVTEDDVWVYYDNKWLNGTRGVDGWSKYTRRRKWVRDAELVDTTPKPSANSSPTPVPPGPPGNSRDGNPVKRAAPLDFGQASPPLPTLPARPSAHKRSNLSVDDALTGSEVPQSTATGSDAASFMSSPPTSARSGRSSWFGRSRGESDTLSVASTTEGRMKERIRRLSPGRRVEEVKGRLKGARSSSVTLGRGEVAGILGRDERGREGNGGKEGRDRAETLSVKTGWTGGSGSGGSGKSDREKRRDEGMDVWTPTERLKERGAEWGLGEDVDMALG</sequence>
<dbReference type="GO" id="GO:0007031">
    <property type="term" value="P:peroxisome organization"/>
    <property type="evidence" value="ECO:0007669"/>
    <property type="project" value="UniProtKB-ARBA"/>
</dbReference>
<name>A0A2K1QKQ6_9PEZI</name>
<keyword evidence="3 6" id="KW-1133">Transmembrane helix</keyword>
<dbReference type="InterPro" id="IPR052646">
    <property type="entry name" value="Peroxisomal_PEX28-32"/>
</dbReference>
<dbReference type="InterPro" id="IPR006614">
    <property type="entry name" value="Peroxin/Ferlin"/>
</dbReference>
<evidence type="ECO:0000313" key="8">
    <source>
        <dbReference type="EMBL" id="PNS15746.1"/>
    </source>
</evidence>
<comment type="subcellular location">
    <subcellularLocation>
        <location evidence="1">Endomembrane system</location>
        <topology evidence="1">Multi-pass membrane protein</topology>
    </subcellularLocation>
</comment>
<proteinExistence type="predicted"/>
<feature type="compositionally biased region" description="Polar residues" evidence="5">
    <location>
        <begin position="534"/>
        <end position="543"/>
    </location>
</feature>
<feature type="domain" description="Peroxin/Ferlin" evidence="7">
    <location>
        <begin position="304"/>
        <end position="372"/>
    </location>
</feature>
<feature type="compositionally biased region" description="Basic and acidic residues" evidence="5">
    <location>
        <begin position="587"/>
        <end position="605"/>
    </location>
</feature>
<evidence type="ECO:0000256" key="6">
    <source>
        <dbReference type="SAM" id="Phobius"/>
    </source>
</evidence>
<dbReference type="EMBL" id="NKHZ01000068">
    <property type="protein sequence ID" value="PNS15746.1"/>
    <property type="molecule type" value="Genomic_DNA"/>
</dbReference>
<dbReference type="Pfam" id="PF06398">
    <property type="entry name" value="Pex24p"/>
    <property type="match status" value="1"/>
</dbReference>